<keyword evidence="3" id="KW-0378">Hydrolase</keyword>
<keyword evidence="5" id="KW-0119">Carbohydrate metabolism</keyword>
<name>A0A178LX72_9CHLR</name>
<evidence type="ECO:0000256" key="4">
    <source>
        <dbReference type="ARBA" id="ARBA00022842"/>
    </source>
</evidence>
<dbReference type="GO" id="GO:0016787">
    <property type="term" value="F:hydrolase activity"/>
    <property type="evidence" value="ECO:0007669"/>
    <property type="project" value="UniProtKB-KW"/>
</dbReference>
<dbReference type="PANTHER" id="PTHR31609">
    <property type="entry name" value="YDJC DEACETYLASE FAMILY MEMBER"/>
    <property type="match status" value="1"/>
</dbReference>
<proteinExistence type="predicted"/>
<sequence>MNRNGVVHQLIITADDYGMCPSVNRAIEECLAAGALRATCVMANMPDYPDAVQLRRAFPHASIGIHWTLTLGRPAADPVQVPDLLAPDGQFWPAPELRRRWLARRIAPAQIETELRAQYDRFVAVAGQPDFWNTHQNVHVLPGLFALAVALAHRLGIPAMRSHRRITAPRNGSALTYHLTHPVYWLKGRMIARWAAAAARQGMRMPAGVVSTPGYGPGKAAVEQIVPRVPWPRHGPAELVIHPATQMVPELFGELTESRLREYEVFRDPALSRRLAAAGVQTVGFEAVV</sequence>
<dbReference type="STRING" id="1707952.A6A03_04945"/>
<evidence type="ECO:0008006" key="8">
    <source>
        <dbReference type="Google" id="ProtNLM"/>
    </source>
</evidence>
<keyword evidence="4" id="KW-0460">Magnesium</keyword>
<evidence type="ECO:0000313" key="6">
    <source>
        <dbReference type="EMBL" id="OAN38238.1"/>
    </source>
</evidence>
<dbReference type="AlphaFoldDB" id="A0A178LX72"/>
<reference evidence="6 7" key="1">
    <citation type="submission" date="2016-04" db="EMBL/GenBank/DDBJ databases">
        <title>Chloroflexus islandicus sp. nov., a thermophilic filamentous anoxygenic phototrophic bacterium from geyser Strokkur (Iceland).</title>
        <authorList>
            <person name="Gaisin V.A."/>
            <person name="Kalashnikov A.M."/>
            <person name="Sukhacheva M.V."/>
            <person name="Grouzdev D.S."/>
            <person name="Ivanov T.M."/>
            <person name="Kuznetsov B."/>
            <person name="Gorlenko V.M."/>
        </authorList>
    </citation>
    <scope>NUCLEOTIDE SEQUENCE [LARGE SCALE GENOMIC DNA]</scope>
    <source>
        <strain evidence="7">isl-2</strain>
    </source>
</reference>
<evidence type="ECO:0000313" key="7">
    <source>
        <dbReference type="Proteomes" id="UP000078287"/>
    </source>
</evidence>
<dbReference type="GO" id="GO:0046872">
    <property type="term" value="F:metal ion binding"/>
    <property type="evidence" value="ECO:0007669"/>
    <property type="project" value="UniProtKB-KW"/>
</dbReference>
<dbReference type="InterPro" id="IPR011330">
    <property type="entry name" value="Glyco_hydro/deAcase_b/a-brl"/>
</dbReference>
<protein>
    <recommendedName>
        <fullName evidence="8">ChbG/HpnK family deacetylase</fullName>
    </recommendedName>
</protein>
<evidence type="ECO:0000256" key="5">
    <source>
        <dbReference type="ARBA" id="ARBA00023277"/>
    </source>
</evidence>
<gene>
    <name evidence="6" type="ORF">A6A03_04945</name>
</gene>
<keyword evidence="2" id="KW-0479">Metal-binding</keyword>
<dbReference type="EMBL" id="LWQS01000103">
    <property type="protein sequence ID" value="OAN38238.1"/>
    <property type="molecule type" value="Genomic_DNA"/>
</dbReference>
<dbReference type="RefSeq" id="WP_066791204.1">
    <property type="nucleotide sequence ID" value="NZ_LWQS01000103.1"/>
</dbReference>
<comment type="caution">
    <text evidence="6">The sequence shown here is derived from an EMBL/GenBank/DDBJ whole genome shotgun (WGS) entry which is preliminary data.</text>
</comment>
<accession>A0A178LX72</accession>
<dbReference type="GO" id="GO:0005975">
    <property type="term" value="P:carbohydrate metabolic process"/>
    <property type="evidence" value="ECO:0007669"/>
    <property type="project" value="InterPro"/>
</dbReference>
<dbReference type="Pfam" id="PF04794">
    <property type="entry name" value="YdjC"/>
    <property type="match status" value="1"/>
</dbReference>
<dbReference type="GO" id="GO:0019213">
    <property type="term" value="F:deacetylase activity"/>
    <property type="evidence" value="ECO:0007669"/>
    <property type="project" value="TreeGrafter"/>
</dbReference>
<dbReference type="InterPro" id="IPR006879">
    <property type="entry name" value="YdjC-like"/>
</dbReference>
<dbReference type="OrthoDB" id="9774177at2"/>
<evidence type="ECO:0000256" key="1">
    <source>
        <dbReference type="ARBA" id="ARBA00001946"/>
    </source>
</evidence>
<organism evidence="6 7">
    <name type="scientific">Chloroflexus islandicus</name>
    <dbReference type="NCBI Taxonomy" id="1707952"/>
    <lineage>
        <taxon>Bacteria</taxon>
        <taxon>Bacillati</taxon>
        <taxon>Chloroflexota</taxon>
        <taxon>Chloroflexia</taxon>
        <taxon>Chloroflexales</taxon>
        <taxon>Chloroflexineae</taxon>
        <taxon>Chloroflexaceae</taxon>
        <taxon>Chloroflexus</taxon>
    </lineage>
</organism>
<dbReference type="Gene3D" id="3.20.20.370">
    <property type="entry name" value="Glycoside hydrolase/deacetylase"/>
    <property type="match status" value="1"/>
</dbReference>
<dbReference type="SUPFAM" id="SSF88713">
    <property type="entry name" value="Glycoside hydrolase/deacetylase"/>
    <property type="match status" value="1"/>
</dbReference>
<comment type="cofactor">
    <cofactor evidence="1">
        <name>Mg(2+)</name>
        <dbReference type="ChEBI" id="CHEBI:18420"/>
    </cofactor>
</comment>
<keyword evidence="7" id="KW-1185">Reference proteome</keyword>
<dbReference type="PANTHER" id="PTHR31609:SF1">
    <property type="entry name" value="CARBOHYDRATE DEACETYLASE"/>
    <property type="match status" value="1"/>
</dbReference>
<evidence type="ECO:0000256" key="3">
    <source>
        <dbReference type="ARBA" id="ARBA00022801"/>
    </source>
</evidence>
<evidence type="ECO:0000256" key="2">
    <source>
        <dbReference type="ARBA" id="ARBA00022723"/>
    </source>
</evidence>
<dbReference type="Proteomes" id="UP000078287">
    <property type="component" value="Unassembled WGS sequence"/>
</dbReference>